<keyword evidence="1" id="KW-0732">Signal</keyword>
<sequence>MPHRRRVASVAVVLAATASLALSGCATEPVSEATVGIGRGGQRAEVLGVVVVCSGAVDGLDLAVEDTAPLLIGDRARRITRWVAPEPVDDIGATDLAGRTVWPADREIERFPLGVDLTLGAYAVGGSVIGRPVVFTAEQFDTLSVGEIIVGDIRDGTSETLSVENFLGLACQPR</sequence>
<evidence type="ECO:0000313" key="3">
    <source>
        <dbReference type="Proteomes" id="UP000464597"/>
    </source>
</evidence>
<reference evidence="3" key="1">
    <citation type="submission" date="2019-12" db="EMBL/GenBank/DDBJ databases">
        <title>Complete and draft genome sequences of new strains and members of some known species of the genus Rathayibacter isolated from plants.</title>
        <authorList>
            <person name="Tarlachkov S.V."/>
            <person name="Starodumova I.P."/>
            <person name="Dorofeeva L.V."/>
            <person name="Prisyazhnaya N.V."/>
            <person name="Leyn S."/>
            <person name="Zlamal J."/>
            <person name="Elan M."/>
            <person name="Osterman A.L."/>
            <person name="Nadler S."/>
            <person name="Subbotin S.A."/>
            <person name="Evtushenko L.I."/>
        </authorList>
    </citation>
    <scope>NUCLEOTIDE SEQUENCE [LARGE SCALE GENOMIC DNA]</scope>
    <source>
        <strain evidence="3">VKM Ac-2802</strain>
    </source>
</reference>
<dbReference type="EMBL" id="CP047180">
    <property type="protein sequence ID" value="QHC61249.1"/>
    <property type="molecule type" value="Genomic_DNA"/>
</dbReference>
<protein>
    <submittedName>
        <fullName evidence="2">Uncharacterized protein</fullName>
    </submittedName>
</protein>
<gene>
    <name evidence="2" type="ORF">GSU69_00060</name>
</gene>
<feature type="signal peptide" evidence="1">
    <location>
        <begin position="1"/>
        <end position="23"/>
    </location>
</feature>
<evidence type="ECO:0000256" key="1">
    <source>
        <dbReference type="SAM" id="SignalP"/>
    </source>
</evidence>
<accession>A0ABX6GUM9</accession>
<name>A0ABX6GUM9_9MICO</name>
<organism evidence="2 3">
    <name type="scientific">Rathayibacter festucae</name>
    <dbReference type="NCBI Taxonomy" id="110937"/>
    <lineage>
        <taxon>Bacteria</taxon>
        <taxon>Bacillati</taxon>
        <taxon>Actinomycetota</taxon>
        <taxon>Actinomycetes</taxon>
        <taxon>Micrococcales</taxon>
        <taxon>Microbacteriaceae</taxon>
        <taxon>Rathayibacter</taxon>
    </lineage>
</organism>
<proteinExistence type="predicted"/>
<feature type="chain" id="PRO_5046562468" evidence="1">
    <location>
        <begin position="24"/>
        <end position="174"/>
    </location>
</feature>
<dbReference type="RefSeq" id="WP_133961335.1">
    <property type="nucleotide sequence ID" value="NZ_CP047180.1"/>
</dbReference>
<dbReference type="PROSITE" id="PS51257">
    <property type="entry name" value="PROKAR_LIPOPROTEIN"/>
    <property type="match status" value="1"/>
</dbReference>
<dbReference type="Proteomes" id="UP000464597">
    <property type="component" value="Chromosome"/>
</dbReference>
<keyword evidence="3" id="KW-1185">Reference proteome</keyword>
<evidence type="ECO:0000313" key="2">
    <source>
        <dbReference type="EMBL" id="QHC61249.1"/>
    </source>
</evidence>